<dbReference type="EMBL" id="CAUYUJ010016993">
    <property type="protein sequence ID" value="CAK0870742.1"/>
    <property type="molecule type" value="Genomic_DNA"/>
</dbReference>
<accession>A0ABN9VCP7</accession>
<feature type="non-terminal residue" evidence="1">
    <location>
        <position position="1"/>
    </location>
</feature>
<evidence type="ECO:0000313" key="1">
    <source>
        <dbReference type="EMBL" id="CAK0870742.1"/>
    </source>
</evidence>
<evidence type="ECO:0000313" key="2">
    <source>
        <dbReference type="Proteomes" id="UP001189429"/>
    </source>
</evidence>
<protein>
    <submittedName>
        <fullName evidence="1">Uncharacterized protein</fullName>
    </submittedName>
</protein>
<organism evidence="1 2">
    <name type="scientific">Prorocentrum cordatum</name>
    <dbReference type="NCBI Taxonomy" id="2364126"/>
    <lineage>
        <taxon>Eukaryota</taxon>
        <taxon>Sar</taxon>
        <taxon>Alveolata</taxon>
        <taxon>Dinophyceae</taxon>
        <taxon>Prorocentrales</taxon>
        <taxon>Prorocentraceae</taxon>
        <taxon>Prorocentrum</taxon>
    </lineage>
</organism>
<dbReference type="Proteomes" id="UP001189429">
    <property type="component" value="Unassembled WGS sequence"/>
</dbReference>
<sequence>EFSRDQGLWQQLAHNATGLRQGYGAAVQDWSAALGEGSLASQAGELLLRNATAALHRNMRWLKDAVDTVDLMGKAVPQPFQDVNWTRHAVRLASDLSALGYQRGREAEAQVQRAESQAQRAQVATRTNAERLDKLEEMVAEAEGQALALAR</sequence>
<keyword evidence="2" id="KW-1185">Reference proteome</keyword>
<gene>
    <name evidence="1" type="ORF">PCOR1329_LOCUS56765</name>
</gene>
<name>A0ABN9VCP7_9DINO</name>
<comment type="caution">
    <text evidence="1">The sequence shown here is derived from an EMBL/GenBank/DDBJ whole genome shotgun (WGS) entry which is preliminary data.</text>
</comment>
<reference evidence="1" key="1">
    <citation type="submission" date="2023-10" db="EMBL/GenBank/DDBJ databases">
        <authorList>
            <person name="Chen Y."/>
            <person name="Shah S."/>
            <person name="Dougan E. K."/>
            <person name="Thang M."/>
            <person name="Chan C."/>
        </authorList>
    </citation>
    <scope>NUCLEOTIDE SEQUENCE [LARGE SCALE GENOMIC DNA]</scope>
</reference>
<proteinExistence type="predicted"/>